<evidence type="ECO:0000259" key="20">
    <source>
        <dbReference type="PROSITE" id="PS50110"/>
    </source>
</evidence>
<evidence type="ECO:0000256" key="7">
    <source>
        <dbReference type="ARBA" id="ARBA00022679"/>
    </source>
</evidence>
<feature type="domain" description="Response regulatory" evidence="20">
    <location>
        <begin position="992"/>
        <end position="1113"/>
    </location>
</feature>
<dbReference type="SUPFAM" id="SSF53850">
    <property type="entry name" value="Periplasmic binding protein-like II"/>
    <property type="match status" value="2"/>
</dbReference>
<dbReference type="Gene3D" id="1.20.120.160">
    <property type="entry name" value="HPT domain"/>
    <property type="match status" value="1"/>
</dbReference>
<dbReference type="PANTHER" id="PTHR43047">
    <property type="entry name" value="TWO-COMPONENT HISTIDINE PROTEIN KINASE"/>
    <property type="match status" value="1"/>
</dbReference>
<evidence type="ECO:0000256" key="1">
    <source>
        <dbReference type="ARBA" id="ARBA00000085"/>
    </source>
</evidence>
<keyword evidence="5" id="KW-0997">Cell inner membrane</keyword>
<evidence type="ECO:0000313" key="24">
    <source>
        <dbReference type="Proteomes" id="UP000676035"/>
    </source>
</evidence>
<dbReference type="InterPro" id="IPR005467">
    <property type="entry name" value="His_kinase_dom"/>
</dbReference>
<dbReference type="Gene3D" id="3.40.190.10">
    <property type="entry name" value="Periplasmic binding protein-like II"/>
    <property type="match status" value="4"/>
</dbReference>
<dbReference type="Proteomes" id="UP000676035">
    <property type="component" value="Unassembled WGS sequence"/>
</dbReference>
<evidence type="ECO:0000256" key="17">
    <source>
        <dbReference type="PROSITE-ProRule" id="PRU00169"/>
    </source>
</evidence>
<dbReference type="SMART" id="SM00448">
    <property type="entry name" value="REC"/>
    <property type="match status" value="1"/>
</dbReference>
<keyword evidence="7" id="KW-0808">Transferase</keyword>
<dbReference type="InterPro" id="IPR000014">
    <property type="entry name" value="PAS"/>
</dbReference>
<dbReference type="Pfam" id="PF00497">
    <property type="entry name" value="SBP_bac_3"/>
    <property type="match status" value="2"/>
</dbReference>
<evidence type="ECO:0000256" key="16">
    <source>
        <dbReference type="PROSITE-ProRule" id="PRU00110"/>
    </source>
</evidence>
<evidence type="ECO:0000256" key="4">
    <source>
        <dbReference type="ARBA" id="ARBA00022475"/>
    </source>
</evidence>
<dbReference type="Gene3D" id="3.40.50.2300">
    <property type="match status" value="1"/>
</dbReference>
<dbReference type="Pfam" id="PF02518">
    <property type="entry name" value="HATPase_c"/>
    <property type="match status" value="1"/>
</dbReference>
<evidence type="ECO:0000259" key="19">
    <source>
        <dbReference type="PROSITE" id="PS50109"/>
    </source>
</evidence>
<evidence type="ECO:0000256" key="3">
    <source>
        <dbReference type="ARBA" id="ARBA00012438"/>
    </source>
</evidence>
<dbReference type="SUPFAM" id="SSF47384">
    <property type="entry name" value="Homodimeric domain of signal transducing histidine kinase"/>
    <property type="match status" value="1"/>
</dbReference>
<keyword evidence="11" id="KW-0418">Kinase</keyword>
<dbReference type="SMART" id="SM00062">
    <property type="entry name" value="PBPb"/>
    <property type="match status" value="2"/>
</dbReference>
<evidence type="ECO:0000256" key="12">
    <source>
        <dbReference type="ARBA" id="ARBA00022840"/>
    </source>
</evidence>
<dbReference type="InterPro" id="IPR008207">
    <property type="entry name" value="Sig_transdc_His_kin_Hpt_dom"/>
</dbReference>
<dbReference type="InterPro" id="IPR011006">
    <property type="entry name" value="CheY-like_superfamily"/>
</dbReference>
<evidence type="ECO:0000256" key="10">
    <source>
        <dbReference type="ARBA" id="ARBA00022741"/>
    </source>
</evidence>
<protein>
    <recommendedName>
        <fullName evidence="3">histidine kinase</fullName>
        <ecNumber evidence="3">2.7.13.3</ecNumber>
    </recommendedName>
</protein>
<feature type="domain" description="HPt" evidence="22">
    <location>
        <begin position="1137"/>
        <end position="1231"/>
    </location>
</feature>
<dbReference type="InterPro" id="IPR003661">
    <property type="entry name" value="HisK_dim/P_dom"/>
</dbReference>
<dbReference type="EC" id="2.7.13.3" evidence="3"/>
<dbReference type="CDD" id="cd13705">
    <property type="entry name" value="PBP2_BvgS_D1"/>
    <property type="match status" value="1"/>
</dbReference>
<dbReference type="PROSITE" id="PS50110">
    <property type="entry name" value="RESPONSE_REGULATORY"/>
    <property type="match status" value="1"/>
</dbReference>
<dbReference type="InterPro" id="IPR001789">
    <property type="entry name" value="Sig_transdc_resp-reg_receiver"/>
</dbReference>
<keyword evidence="13 18" id="KW-1133">Transmembrane helix</keyword>
<evidence type="ECO:0000256" key="15">
    <source>
        <dbReference type="ARBA" id="ARBA00023136"/>
    </source>
</evidence>
<dbReference type="InterPro" id="IPR035965">
    <property type="entry name" value="PAS-like_dom_sf"/>
</dbReference>
<evidence type="ECO:0000256" key="6">
    <source>
        <dbReference type="ARBA" id="ARBA00022553"/>
    </source>
</evidence>
<keyword evidence="9" id="KW-0732">Signal</keyword>
<dbReference type="InterPro" id="IPR003594">
    <property type="entry name" value="HATPase_dom"/>
</dbReference>
<keyword evidence="12" id="KW-0067">ATP-binding</keyword>
<evidence type="ECO:0000259" key="21">
    <source>
        <dbReference type="PROSITE" id="PS50112"/>
    </source>
</evidence>
<evidence type="ECO:0000256" key="2">
    <source>
        <dbReference type="ARBA" id="ARBA00004429"/>
    </source>
</evidence>
<evidence type="ECO:0000313" key="23">
    <source>
        <dbReference type="EMBL" id="MBS4077719.1"/>
    </source>
</evidence>
<dbReference type="Pfam" id="PF01627">
    <property type="entry name" value="Hpt"/>
    <property type="match status" value="1"/>
</dbReference>
<dbReference type="SUPFAM" id="SSF55785">
    <property type="entry name" value="PYP-like sensor domain (PAS domain)"/>
    <property type="match status" value="1"/>
</dbReference>
<feature type="modified residue" description="4-aspartylphosphate" evidence="17">
    <location>
        <position position="1043"/>
    </location>
</feature>
<dbReference type="EMBL" id="JAGYHF010000002">
    <property type="protein sequence ID" value="MBS4077719.1"/>
    <property type="molecule type" value="Genomic_DNA"/>
</dbReference>
<feature type="transmembrane region" description="Helical" evidence="18">
    <location>
        <begin position="567"/>
        <end position="587"/>
    </location>
</feature>
<evidence type="ECO:0000256" key="14">
    <source>
        <dbReference type="ARBA" id="ARBA00023012"/>
    </source>
</evidence>
<keyword evidence="6 17" id="KW-0597">Phosphoprotein</keyword>
<dbReference type="Gene3D" id="1.10.287.130">
    <property type="match status" value="1"/>
</dbReference>
<feature type="domain" description="Histidine kinase" evidence="19">
    <location>
        <begin position="749"/>
        <end position="971"/>
    </location>
</feature>
<dbReference type="Gene3D" id="3.30.450.20">
    <property type="entry name" value="PAS domain"/>
    <property type="match status" value="1"/>
</dbReference>
<dbReference type="SUPFAM" id="SSF52172">
    <property type="entry name" value="CheY-like"/>
    <property type="match status" value="1"/>
</dbReference>
<dbReference type="Pfam" id="PF00072">
    <property type="entry name" value="Response_reg"/>
    <property type="match status" value="1"/>
</dbReference>
<evidence type="ECO:0000256" key="13">
    <source>
        <dbReference type="ARBA" id="ARBA00022989"/>
    </source>
</evidence>
<dbReference type="PROSITE" id="PS50112">
    <property type="entry name" value="PAS"/>
    <property type="match status" value="1"/>
</dbReference>
<dbReference type="NCBIfam" id="TIGR00229">
    <property type="entry name" value="sensory_box"/>
    <property type="match status" value="1"/>
</dbReference>
<evidence type="ECO:0000256" key="18">
    <source>
        <dbReference type="SAM" id="Phobius"/>
    </source>
</evidence>
<accession>A0ABS5MUI8</accession>
<dbReference type="PROSITE" id="PS50894">
    <property type="entry name" value="HPT"/>
    <property type="match status" value="1"/>
</dbReference>
<comment type="catalytic activity">
    <reaction evidence="1">
        <text>ATP + protein L-histidine = ADP + protein N-phospho-L-histidine.</text>
        <dbReference type="EC" id="2.7.13.3"/>
    </reaction>
</comment>
<dbReference type="CDD" id="cd00082">
    <property type="entry name" value="HisKA"/>
    <property type="match status" value="1"/>
</dbReference>
<feature type="modified residue" description="Phosphohistidine" evidence="16">
    <location>
        <position position="1176"/>
    </location>
</feature>
<evidence type="ECO:0000256" key="5">
    <source>
        <dbReference type="ARBA" id="ARBA00022519"/>
    </source>
</evidence>
<keyword evidence="24" id="KW-1185">Reference proteome</keyword>
<dbReference type="Pfam" id="PF00512">
    <property type="entry name" value="HisKA"/>
    <property type="match status" value="1"/>
</dbReference>
<proteinExistence type="predicted"/>
<organism evidence="23 24">
    <name type="scientific">Pseudomonas rustica</name>
    <dbReference type="NCBI Taxonomy" id="2827099"/>
    <lineage>
        <taxon>Bacteria</taxon>
        <taxon>Pseudomonadati</taxon>
        <taxon>Pseudomonadota</taxon>
        <taxon>Gammaproteobacteria</taxon>
        <taxon>Pseudomonadales</taxon>
        <taxon>Pseudomonadaceae</taxon>
        <taxon>Pseudomonas</taxon>
    </lineage>
</organism>
<dbReference type="SUPFAM" id="SSF55874">
    <property type="entry name" value="ATPase domain of HSP90 chaperone/DNA topoisomerase II/histidine kinase"/>
    <property type="match status" value="1"/>
</dbReference>
<sequence length="1231" mass="135792">MQAFMTGVSVRTPDAPMPAASKWILNALKIPFLSFAWPWGLMTLLLSTTLQAQTPEPVDLLVTGPIIAPHVTFDTQTRSWLDTRPDIKVALWRGATPPLDMGFEQSKFEGVAAEYLEVIRQATGLHLSIERYPTRAEARQAVKDGQADMLAVHDVTEGQEGAITQSRPYLLNHKVIVRRIGENRQPSPDLQGQRLGYVGDDSVAAALQRQYPKATLIQHVNHLNGMASLVYDQADAFWIDGITAEFLIRLLYSNDLYIAGDAIDTSADINFAVSDRRPQLLAAINQTLDAIPIDDMKRITTRWGLSNNFVVDQPPLNLNAAERQWLAAHPTIKVLVAGSYAPLTFFDEHDQLQGLSVDILKIIKQRTGLTLEIIPGTGVQDMLDQLKNNKADVIAALSVGDLRLSPEQYTRPYLISPFVVVTRRSQTDIHSPAQLEGQRLAVPAGNPLMTWLSREHPHIDQVPVSNATRGIEMVSEGGAEGALHTQFGADYFIKHHFQHDLHIAAVIGQIPARISMAVGPSNLILRDIINKVLIDIPPEELKTLSDRWRNHAAPAVANSWSTYKDDVYTVIFVATGFVLAFLVWIYYLHHQIKKRRKAEQALGDQLEFSKTLIDGSPIALYVRDRQGRLAHCNRAYLNFLQTTREDVIGKTLLDTASLSTHMRERYHRLYQETQDSGQPTYADLEIEVKGSPRRIYHWTLPFQSGAGAFSGVIGGWLDISEREQLVEQLRLAKQMADEANASKSTFLASMSHEIRTPISALIGLIEMLRVRGGSAEQIEENLTVAHESAQSLLSLIGDILDLSKIEAGAMVAMPRPTRLTAVVESIYKLFEVNAKNKNLKFDLVVDIADPHVMIDALMLNQIVANLVSNAIKFTDHGFVELSLKQTSSDPQTGEGRFVIQVRDSGSGLNELQKKAVFEPFIQVARKVSTARSTGLGLSICTRLAVLLDARLSVESKPGEGSCFSLMFAAQATPSDELTVSSPIAAPSNYRLKILVVEDHAANRLLLCQQLEYLGHQAVPADDGEAALAMWEQENPPFDLTITDCNMPHMDGFEMTRRMRSSEQSRALGAHPIFGLTATAQTEAVDDCMEAGMTQCLFKPIGIEQLTEHVGAVSAQIERRAMAASTSGGELQKLRVLCPDAYAPLVDELLRTNREDGARLEQCVLDQDLQKIRSLAHKIKGGAHLADAVELIEACAQLDACAARGDAAACGQQVNILLACMHSLEVDLLKDR</sequence>
<dbReference type="CDD" id="cd17546">
    <property type="entry name" value="REC_hyHK_CKI1_RcsC-like"/>
    <property type="match status" value="1"/>
</dbReference>
<gene>
    <name evidence="23" type="ORF">KFS80_05380</name>
</gene>
<dbReference type="SMART" id="SM00388">
    <property type="entry name" value="HisKA"/>
    <property type="match status" value="1"/>
</dbReference>
<dbReference type="InterPro" id="IPR049870">
    <property type="entry name" value="BvgS-like_periplasmic1"/>
</dbReference>
<name>A0ABS5MUI8_9PSED</name>
<keyword evidence="10" id="KW-0547">Nucleotide-binding</keyword>
<dbReference type="InterPro" id="IPR036097">
    <property type="entry name" value="HisK_dim/P_sf"/>
</dbReference>
<evidence type="ECO:0000259" key="22">
    <source>
        <dbReference type="PROSITE" id="PS50894"/>
    </source>
</evidence>
<dbReference type="InterPro" id="IPR036641">
    <property type="entry name" value="HPT_dom_sf"/>
</dbReference>
<dbReference type="RefSeq" id="WP_212544158.1">
    <property type="nucleotide sequence ID" value="NZ_JAGYHF010000002.1"/>
</dbReference>
<keyword evidence="15 18" id="KW-0472">Membrane</keyword>
<dbReference type="SMART" id="SM00091">
    <property type="entry name" value="PAS"/>
    <property type="match status" value="1"/>
</dbReference>
<dbReference type="CDD" id="cd13707">
    <property type="entry name" value="PBP2_BvgS_D2"/>
    <property type="match status" value="1"/>
</dbReference>
<comment type="caution">
    <text evidence="23">The sequence shown here is derived from an EMBL/GenBank/DDBJ whole genome shotgun (WGS) entry which is preliminary data.</text>
</comment>
<dbReference type="InterPro" id="IPR036890">
    <property type="entry name" value="HATPase_C_sf"/>
</dbReference>
<keyword evidence="14" id="KW-0902">Two-component regulatory system</keyword>
<keyword evidence="8 18" id="KW-0812">Transmembrane</keyword>
<dbReference type="SMART" id="SM00387">
    <property type="entry name" value="HATPase_c"/>
    <property type="match status" value="1"/>
</dbReference>
<dbReference type="SUPFAM" id="SSF47226">
    <property type="entry name" value="Histidine-containing phosphotransfer domain, HPT domain"/>
    <property type="match status" value="1"/>
</dbReference>
<evidence type="ECO:0000256" key="11">
    <source>
        <dbReference type="ARBA" id="ARBA00022777"/>
    </source>
</evidence>
<evidence type="ECO:0000256" key="9">
    <source>
        <dbReference type="ARBA" id="ARBA00022729"/>
    </source>
</evidence>
<dbReference type="InterPro" id="IPR013767">
    <property type="entry name" value="PAS_fold"/>
</dbReference>
<reference evidence="23 24" key="1">
    <citation type="submission" date="2021-04" db="EMBL/GenBank/DDBJ databases">
        <title>Pseudomonas rustica sp. nov. isolated from raw milk.</title>
        <authorList>
            <person name="Fiedler G."/>
            <person name="Gieschler S."/>
            <person name="Kabisch J."/>
            <person name="Grimmler C."/>
            <person name="Brinks E."/>
            <person name="Wagner N."/>
            <person name="Hetzer B."/>
            <person name="Franz C.M.A.P."/>
            <person name="Boehnlein C."/>
        </authorList>
    </citation>
    <scope>NUCLEOTIDE SEQUENCE [LARGE SCALE GENOMIC DNA]</scope>
    <source>
        <strain evidence="23 24">MBT-4</strain>
    </source>
</reference>
<dbReference type="Pfam" id="PF00989">
    <property type="entry name" value="PAS"/>
    <property type="match status" value="1"/>
</dbReference>
<dbReference type="InterPro" id="IPR001638">
    <property type="entry name" value="Solute-binding_3/MltF_N"/>
</dbReference>
<comment type="subcellular location">
    <subcellularLocation>
        <location evidence="2">Cell inner membrane</location>
        <topology evidence="2">Multi-pass membrane protein</topology>
    </subcellularLocation>
</comment>
<keyword evidence="4" id="KW-1003">Cell membrane</keyword>
<evidence type="ECO:0000256" key="8">
    <source>
        <dbReference type="ARBA" id="ARBA00022692"/>
    </source>
</evidence>
<dbReference type="Gene3D" id="3.30.565.10">
    <property type="entry name" value="Histidine kinase-like ATPase, C-terminal domain"/>
    <property type="match status" value="1"/>
</dbReference>
<dbReference type="InterPro" id="IPR004358">
    <property type="entry name" value="Sig_transdc_His_kin-like_C"/>
</dbReference>
<dbReference type="PRINTS" id="PR00344">
    <property type="entry name" value="BCTRLSENSOR"/>
</dbReference>
<dbReference type="PROSITE" id="PS50109">
    <property type="entry name" value="HIS_KIN"/>
    <property type="match status" value="1"/>
</dbReference>
<dbReference type="PANTHER" id="PTHR43047:SF72">
    <property type="entry name" value="OSMOSENSING HISTIDINE PROTEIN KINASE SLN1"/>
    <property type="match status" value="1"/>
</dbReference>
<feature type="domain" description="PAS" evidence="21">
    <location>
        <begin position="605"/>
        <end position="653"/>
    </location>
</feature>
<dbReference type="InterPro" id="IPR049871">
    <property type="entry name" value="BvgS-like_periplasmic2"/>
</dbReference>
<dbReference type="CDD" id="cd00130">
    <property type="entry name" value="PAS"/>
    <property type="match status" value="1"/>
</dbReference>